<evidence type="ECO:0000256" key="3">
    <source>
        <dbReference type="SAM" id="MobiDB-lite"/>
    </source>
</evidence>
<feature type="compositionally biased region" description="Low complexity" evidence="3">
    <location>
        <begin position="14"/>
        <end position="26"/>
    </location>
</feature>
<comment type="caution">
    <text evidence="5">The sequence shown here is derived from an EMBL/GenBank/DDBJ whole genome shotgun (WGS) entry which is preliminary data.</text>
</comment>
<dbReference type="RefSeq" id="WP_241061535.1">
    <property type="nucleotide sequence ID" value="NZ_JAKWJU010000002.1"/>
</dbReference>
<evidence type="ECO:0000256" key="1">
    <source>
        <dbReference type="ARBA" id="ARBA00004370"/>
    </source>
</evidence>
<proteinExistence type="predicted"/>
<dbReference type="EMBL" id="JAKWJU010000002">
    <property type="protein sequence ID" value="MCH6162608.1"/>
    <property type="molecule type" value="Genomic_DNA"/>
</dbReference>
<keyword evidence="6" id="KW-1185">Reference proteome</keyword>
<keyword evidence="4" id="KW-1133">Transmembrane helix</keyword>
<reference evidence="5" key="1">
    <citation type="submission" date="2022-03" db="EMBL/GenBank/DDBJ databases">
        <authorList>
            <person name="Santos J.D.N."/>
            <person name="Kallscheuer N."/>
            <person name="Jogler C."/>
            <person name="Lage O.M."/>
        </authorList>
    </citation>
    <scope>NUCLEOTIDE SEQUENCE</scope>
    <source>
        <strain evidence="5">M600PL45_2</strain>
    </source>
</reference>
<evidence type="ECO:0000256" key="2">
    <source>
        <dbReference type="ARBA" id="ARBA00023136"/>
    </source>
</evidence>
<evidence type="ECO:0000256" key="4">
    <source>
        <dbReference type="SAM" id="Phobius"/>
    </source>
</evidence>
<evidence type="ECO:0008006" key="7">
    <source>
        <dbReference type="Google" id="ProtNLM"/>
    </source>
</evidence>
<dbReference type="Proteomes" id="UP001166784">
    <property type="component" value="Unassembled WGS sequence"/>
</dbReference>
<accession>A0ABS9T2D3</accession>
<comment type="subcellular location">
    <subcellularLocation>
        <location evidence="1">Membrane</location>
    </subcellularLocation>
</comment>
<keyword evidence="4" id="KW-0812">Transmembrane</keyword>
<dbReference type="PANTHER" id="PTHR37042">
    <property type="entry name" value="OUTER MEMBRANE PROTEIN RV1973"/>
    <property type="match status" value="1"/>
</dbReference>
<gene>
    <name evidence="5" type="ORF">MMA15_20115</name>
</gene>
<dbReference type="PANTHER" id="PTHR37042:SF4">
    <property type="entry name" value="OUTER MEMBRANE PROTEIN RV1973"/>
    <property type="match status" value="1"/>
</dbReference>
<protein>
    <recommendedName>
        <fullName evidence="7">Mce-associated membrane protein</fullName>
    </recommendedName>
</protein>
<evidence type="ECO:0000313" key="6">
    <source>
        <dbReference type="Proteomes" id="UP001166784"/>
    </source>
</evidence>
<feature type="transmembrane region" description="Helical" evidence="4">
    <location>
        <begin position="82"/>
        <end position="102"/>
    </location>
</feature>
<reference evidence="5" key="2">
    <citation type="journal article" date="2023" name="Int. J. Syst. Evol. Microbiol.">
        <title>Streptomyces marispadix sp. nov., isolated from marine beach sediment of the Northern Coast of Portugal.</title>
        <authorList>
            <person name="dos Santos J.D.N."/>
            <person name="Vitorino I.R."/>
            <person name="Kallscheuer N."/>
            <person name="Srivastava A."/>
            <person name="Krautwurst S."/>
            <person name="Marz M."/>
            <person name="Jogler C."/>
            <person name="Lobo Da Cunha A."/>
            <person name="Catita J."/>
            <person name="Goncalves H."/>
            <person name="Gonzalez I."/>
            <person name="Reyes F."/>
            <person name="Lage O.M."/>
        </authorList>
    </citation>
    <scope>NUCLEOTIDE SEQUENCE</scope>
    <source>
        <strain evidence="5">M600PL45_2</strain>
    </source>
</reference>
<feature type="compositionally biased region" description="Basic and acidic residues" evidence="3">
    <location>
        <begin position="50"/>
        <end position="74"/>
    </location>
</feature>
<sequence>MVKSPVGTRTGSGASRNRAVAAAARAATKRAERARAEESDEPPTVTAEAKAPRVERSTKVRQAEGTGEREAGRERRGHGARVALLTALVVVGVVSAAVFGWLRQSGEGTRVARAQALAAARKAAPDILSYRYQHLDRDFAKARTHLTGGFREEYAKTTEKVVGPTAKKYKGEVTATVARPRSGGTPAASVVSASVVSASRDRVVVLLFMNQITKNTQAKSPRVDLNRVRMTMVPTAGGWKVSAVDAL</sequence>
<organism evidence="5 6">
    <name type="scientific">Streptomyces marispadix</name>
    <dbReference type="NCBI Taxonomy" id="2922868"/>
    <lineage>
        <taxon>Bacteria</taxon>
        <taxon>Bacillati</taxon>
        <taxon>Actinomycetota</taxon>
        <taxon>Actinomycetes</taxon>
        <taxon>Kitasatosporales</taxon>
        <taxon>Streptomycetaceae</taxon>
        <taxon>Streptomyces</taxon>
    </lineage>
</organism>
<feature type="region of interest" description="Disordered" evidence="3">
    <location>
        <begin position="1"/>
        <end position="77"/>
    </location>
</feature>
<keyword evidence="2 4" id="KW-0472">Membrane</keyword>
<evidence type="ECO:0000313" key="5">
    <source>
        <dbReference type="EMBL" id="MCH6162608.1"/>
    </source>
</evidence>
<name>A0ABS9T2D3_9ACTN</name>